<dbReference type="Pfam" id="PF00535">
    <property type="entry name" value="Glycos_transf_2"/>
    <property type="match status" value="1"/>
</dbReference>
<accession>A0A2N3VCY1</accession>
<dbReference type="Proteomes" id="UP000233766">
    <property type="component" value="Unassembled WGS sequence"/>
</dbReference>
<organism evidence="2 3">
    <name type="scientific">Nocardia fluminea</name>
    <dbReference type="NCBI Taxonomy" id="134984"/>
    <lineage>
        <taxon>Bacteria</taxon>
        <taxon>Bacillati</taxon>
        <taxon>Actinomycetota</taxon>
        <taxon>Actinomycetes</taxon>
        <taxon>Mycobacteriales</taxon>
        <taxon>Nocardiaceae</taxon>
        <taxon>Nocardia</taxon>
    </lineage>
</organism>
<evidence type="ECO:0000313" key="2">
    <source>
        <dbReference type="EMBL" id="PKV79480.1"/>
    </source>
</evidence>
<dbReference type="InterPro" id="IPR029044">
    <property type="entry name" value="Nucleotide-diphossugar_trans"/>
</dbReference>
<dbReference type="OrthoDB" id="4547437at2"/>
<protein>
    <submittedName>
        <fullName evidence="2">Glycosyl transferase family 2</fullName>
    </submittedName>
</protein>
<dbReference type="InterPro" id="IPR001173">
    <property type="entry name" value="Glyco_trans_2-like"/>
</dbReference>
<reference evidence="2 3" key="1">
    <citation type="submission" date="2017-12" db="EMBL/GenBank/DDBJ databases">
        <title>Sequencing the genomes of 1000 Actinobacteria strains.</title>
        <authorList>
            <person name="Klenk H.-P."/>
        </authorList>
    </citation>
    <scope>NUCLEOTIDE SEQUENCE [LARGE SCALE GENOMIC DNA]</scope>
    <source>
        <strain evidence="2 3">DSM 44489</strain>
    </source>
</reference>
<keyword evidence="2" id="KW-0808">Transferase</keyword>
<sequence>MISVIIPTLNRPGPLNRALRSLARQELTDFEVIVVDDGGTSPVRPVTDSWRTALPIRLIETDHCGVSAARNTAMAAANGEYVAFLDDDDIVFPRHLRAAHTVLDRGTADVVYGGALVSSRWIESIPRNVRWLPRKDYEFDSRFLLCANFIHTGSLVCRNFTDTAAQFTESMTHCEDWDLWLALHTSLGYRFAYLGETTSVYHQVPQCGGAVSAAYLSSPTPFTLARRNMFRTWPSTDPQIVDYRAWFTEFDARLDRLIEDGRPAPAHIYESAVRTLHHRFVTGHRADHAVLDSLLPEHHSAHRQPARVR</sequence>
<comment type="caution">
    <text evidence="2">The sequence shown here is derived from an EMBL/GenBank/DDBJ whole genome shotgun (WGS) entry which is preliminary data.</text>
</comment>
<name>A0A2N3VCY1_9NOCA</name>
<dbReference type="SUPFAM" id="SSF53448">
    <property type="entry name" value="Nucleotide-diphospho-sugar transferases"/>
    <property type="match status" value="1"/>
</dbReference>
<dbReference type="EMBL" id="PJMW01000002">
    <property type="protein sequence ID" value="PKV79480.1"/>
    <property type="molecule type" value="Genomic_DNA"/>
</dbReference>
<feature type="domain" description="Glycosyltransferase 2-like" evidence="1">
    <location>
        <begin position="3"/>
        <end position="159"/>
    </location>
</feature>
<dbReference type="PANTHER" id="PTHR22916">
    <property type="entry name" value="GLYCOSYLTRANSFERASE"/>
    <property type="match status" value="1"/>
</dbReference>
<keyword evidence="3" id="KW-1185">Reference proteome</keyword>
<gene>
    <name evidence="2" type="ORF">ATK86_3874</name>
</gene>
<dbReference type="PANTHER" id="PTHR22916:SF3">
    <property type="entry name" value="UDP-GLCNAC:BETAGAL BETA-1,3-N-ACETYLGLUCOSAMINYLTRANSFERASE-LIKE PROTEIN 1"/>
    <property type="match status" value="1"/>
</dbReference>
<dbReference type="Gene3D" id="3.90.550.10">
    <property type="entry name" value="Spore Coat Polysaccharide Biosynthesis Protein SpsA, Chain A"/>
    <property type="match status" value="1"/>
</dbReference>
<evidence type="ECO:0000313" key="3">
    <source>
        <dbReference type="Proteomes" id="UP000233766"/>
    </source>
</evidence>
<dbReference type="AlphaFoldDB" id="A0A2N3VCY1"/>
<dbReference type="GO" id="GO:0016758">
    <property type="term" value="F:hexosyltransferase activity"/>
    <property type="evidence" value="ECO:0007669"/>
    <property type="project" value="UniProtKB-ARBA"/>
</dbReference>
<dbReference type="CDD" id="cd00761">
    <property type="entry name" value="Glyco_tranf_GTA_type"/>
    <property type="match status" value="1"/>
</dbReference>
<evidence type="ECO:0000259" key="1">
    <source>
        <dbReference type="Pfam" id="PF00535"/>
    </source>
</evidence>
<dbReference type="RefSeq" id="WP_062992658.1">
    <property type="nucleotide sequence ID" value="NZ_PJMW01000002.1"/>
</dbReference>
<proteinExistence type="predicted"/>